<accession>A0A9W4SRY0</accession>
<dbReference type="PROSITE" id="PS50294">
    <property type="entry name" value="WD_REPEATS_REGION"/>
    <property type="match status" value="6"/>
</dbReference>
<keyword evidence="3" id="KW-0677">Repeat</keyword>
<evidence type="ECO:0000313" key="12">
    <source>
        <dbReference type="Proteomes" id="UP001153678"/>
    </source>
</evidence>
<dbReference type="PRINTS" id="PR00319">
    <property type="entry name" value="GPROTEINB"/>
</dbReference>
<feature type="repeat" description="WD" evidence="9">
    <location>
        <begin position="450"/>
        <end position="483"/>
    </location>
</feature>
<feature type="repeat" description="WD" evidence="9">
    <location>
        <begin position="408"/>
        <end position="449"/>
    </location>
</feature>
<dbReference type="Gene3D" id="2.130.10.10">
    <property type="entry name" value="YVTN repeat-like/Quinoprotein amine dehydrogenase"/>
    <property type="match status" value="1"/>
</dbReference>
<dbReference type="SUPFAM" id="SSF50978">
    <property type="entry name" value="WD40 repeat-like"/>
    <property type="match status" value="1"/>
</dbReference>
<dbReference type="Proteomes" id="UP001153678">
    <property type="component" value="Unassembled WGS sequence"/>
</dbReference>
<evidence type="ECO:0000256" key="7">
    <source>
        <dbReference type="ARBA" id="ARBA00077034"/>
    </source>
</evidence>
<dbReference type="PROSITE" id="PS00678">
    <property type="entry name" value="WD_REPEATS_1"/>
    <property type="match status" value="2"/>
</dbReference>
<dbReference type="Pfam" id="PF08154">
    <property type="entry name" value="NLE"/>
    <property type="match status" value="1"/>
</dbReference>
<feature type="repeat" description="WD" evidence="9">
    <location>
        <begin position="168"/>
        <end position="209"/>
    </location>
</feature>
<keyword evidence="2 9" id="KW-0853">WD repeat</keyword>
<evidence type="ECO:0000256" key="8">
    <source>
        <dbReference type="ARBA" id="ARBA00080836"/>
    </source>
</evidence>
<dbReference type="SMART" id="SM00320">
    <property type="entry name" value="WD40"/>
    <property type="match status" value="8"/>
</dbReference>
<feature type="domain" description="NLE" evidence="10">
    <location>
        <begin position="32"/>
        <end position="89"/>
    </location>
</feature>
<comment type="caution">
    <text evidence="11">The sequence shown here is derived from an EMBL/GenBank/DDBJ whole genome shotgun (WGS) entry which is preliminary data.</text>
</comment>
<dbReference type="PANTHER" id="PTHR19848">
    <property type="entry name" value="WD40 REPEAT PROTEIN"/>
    <property type="match status" value="1"/>
</dbReference>
<evidence type="ECO:0000256" key="1">
    <source>
        <dbReference type="ARBA" id="ARBA00004604"/>
    </source>
</evidence>
<evidence type="ECO:0000313" key="11">
    <source>
        <dbReference type="EMBL" id="CAI2178388.1"/>
    </source>
</evidence>
<feature type="repeat" description="WD" evidence="9">
    <location>
        <begin position="366"/>
        <end position="407"/>
    </location>
</feature>
<evidence type="ECO:0000256" key="3">
    <source>
        <dbReference type="ARBA" id="ARBA00022737"/>
    </source>
</evidence>
<dbReference type="InterPro" id="IPR001632">
    <property type="entry name" value="WD40_G-protein_beta-like"/>
</dbReference>
<dbReference type="GO" id="GO:0000027">
    <property type="term" value="P:ribosomal large subunit assembly"/>
    <property type="evidence" value="ECO:0007669"/>
    <property type="project" value="TreeGrafter"/>
</dbReference>
<dbReference type="InterPro" id="IPR020472">
    <property type="entry name" value="WD40_PAC1"/>
</dbReference>
<protein>
    <recommendedName>
        <fullName evidence="6">Ribosome assembly protein 4</fullName>
    </recommendedName>
    <alternativeName>
        <fullName evidence="8">Notchless protein homolog 1</fullName>
    </alternativeName>
    <alternativeName>
        <fullName evidence="7">Ribosome biogenesis factor RSA4</fullName>
    </alternativeName>
</protein>
<keyword evidence="4" id="KW-0539">Nucleus</keyword>
<comment type="similarity">
    <text evidence="5">Belongs to the NLE1/RSA4 family.</text>
</comment>
<evidence type="ECO:0000259" key="10">
    <source>
        <dbReference type="Pfam" id="PF08154"/>
    </source>
</evidence>
<dbReference type="InterPro" id="IPR015943">
    <property type="entry name" value="WD40/YVTN_repeat-like_dom_sf"/>
</dbReference>
<comment type="subcellular location">
    <subcellularLocation>
        <location evidence="1">Nucleus</location>
        <location evidence="1">Nucleolus</location>
    </subcellularLocation>
</comment>
<dbReference type="PRINTS" id="PR00320">
    <property type="entry name" value="GPROTEINBRPT"/>
</dbReference>
<dbReference type="GO" id="GO:0005730">
    <property type="term" value="C:nucleolus"/>
    <property type="evidence" value="ECO:0007669"/>
    <property type="project" value="UniProtKB-SubCell"/>
</dbReference>
<evidence type="ECO:0000256" key="4">
    <source>
        <dbReference type="ARBA" id="ARBA00023242"/>
    </source>
</evidence>
<proteinExistence type="inferred from homology"/>
<dbReference type="CDD" id="cd00200">
    <property type="entry name" value="WD40"/>
    <property type="match status" value="1"/>
</dbReference>
<dbReference type="PROSITE" id="PS50082">
    <property type="entry name" value="WD_REPEATS_2"/>
    <property type="match status" value="6"/>
</dbReference>
<reference evidence="11" key="1">
    <citation type="submission" date="2022-08" db="EMBL/GenBank/DDBJ databases">
        <authorList>
            <person name="Kallberg Y."/>
            <person name="Tangrot J."/>
            <person name="Rosling A."/>
        </authorList>
    </citation>
    <scope>NUCLEOTIDE SEQUENCE</scope>
    <source>
        <strain evidence="11">Wild A</strain>
    </source>
</reference>
<dbReference type="OrthoDB" id="10267436at2759"/>
<evidence type="ECO:0000256" key="2">
    <source>
        <dbReference type="ARBA" id="ARBA00022574"/>
    </source>
</evidence>
<dbReference type="Pfam" id="PF00400">
    <property type="entry name" value="WD40"/>
    <property type="match status" value="6"/>
</dbReference>
<name>A0A9W4SRY0_9GLOM</name>
<feature type="repeat" description="WD" evidence="9">
    <location>
        <begin position="126"/>
        <end position="167"/>
    </location>
</feature>
<dbReference type="InterPro" id="IPR001680">
    <property type="entry name" value="WD40_rpt"/>
</dbReference>
<dbReference type="AlphaFoldDB" id="A0A9W4SRY0"/>
<dbReference type="InterPro" id="IPR019775">
    <property type="entry name" value="WD40_repeat_CS"/>
</dbReference>
<organism evidence="11 12">
    <name type="scientific">Funneliformis geosporum</name>
    <dbReference type="NCBI Taxonomy" id="1117311"/>
    <lineage>
        <taxon>Eukaryota</taxon>
        <taxon>Fungi</taxon>
        <taxon>Fungi incertae sedis</taxon>
        <taxon>Mucoromycota</taxon>
        <taxon>Glomeromycotina</taxon>
        <taxon>Glomeromycetes</taxon>
        <taxon>Glomerales</taxon>
        <taxon>Glomeraceae</taxon>
        <taxon>Funneliformis</taxon>
    </lineage>
</organism>
<dbReference type="FunFam" id="2.130.10.10:FF:000092">
    <property type="entry name" value="notchless protein homolog"/>
    <property type="match status" value="1"/>
</dbReference>
<sequence length="483" mass="53736">MATKGPPKKKIKKIKTTVEEINDVKQEILGTVIAQLKSIDGEATGSPLSLPANVTPEQLELLINQLLNNDEPLPYAFSVDDKEITNTLYNDIIQGLKKSTEDVLTIVYQPQAIFRVRAVTRCTSTLSGHTDAILSISFSPDGAQLATGSGDTTVRIWDLNTETPHFTCKGHANWVLYISWSPNGKILASGSMDKTVILWDPTTGRPLGDPLKGHTQWITCLAWEPQHLYGTIRIWDTTLRRVVMNMSQHTAAVTYIKWGGDGLLYSASRDKTIKVWNATQGTLIRTLEGHGHWVNTMALSTDFVLRTGAFDHTGRIPKDENEAQEWALARYKAVVGNKPERLVSGSDDFTMFFWEPSTSKKSIARLTGHQKLVNHVCFSPDGHLFASASFDNSVKLWDGFTGKFIASLRGHVGPVYQVCWSSDSRLLISASKDSTLKIWDLKTKQIKLDLPGHFDEIFSVDWSPSGEKVASGGKDRQLKIWRN</sequence>
<evidence type="ECO:0000256" key="5">
    <source>
        <dbReference type="ARBA" id="ARBA00061016"/>
    </source>
</evidence>
<feature type="repeat" description="WD" evidence="9">
    <location>
        <begin position="246"/>
        <end position="286"/>
    </location>
</feature>
<dbReference type="InterPro" id="IPR012972">
    <property type="entry name" value="NLE"/>
</dbReference>
<keyword evidence="12" id="KW-1185">Reference proteome</keyword>
<dbReference type="EMBL" id="CAMKVN010001843">
    <property type="protein sequence ID" value="CAI2178388.1"/>
    <property type="molecule type" value="Genomic_DNA"/>
</dbReference>
<evidence type="ECO:0000256" key="6">
    <source>
        <dbReference type="ARBA" id="ARBA00068030"/>
    </source>
</evidence>
<gene>
    <name evidence="11" type="ORF">FWILDA_LOCUS8561</name>
</gene>
<dbReference type="PANTHER" id="PTHR19848:SF0">
    <property type="entry name" value="NOTCHLESS PROTEIN HOMOLOG 1"/>
    <property type="match status" value="1"/>
</dbReference>
<evidence type="ECO:0000256" key="9">
    <source>
        <dbReference type="PROSITE-ProRule" id="PRU00221"/>
    </source>
</evidence>
<dbReference type="InterPro" id="IPR036322">
    <property type="entry name" value="WD40_repeat_dom_sf"/>
</dbReference>